<protein>
    <submittedName>
        <fullName evidence="1">Uncharacterized protein</fullName>
    </submittedName>
</protein>
<evidence type="ECO:0000313" key="1">
    <source>
        <dbReference type="EMBL" id="EKB47292.1"/>
    </source>
</evidence>
<organism evidence="1 2">
    <name type="scientific">Cecembia lonarensis (strain CCUG 58316 / KCTC 22772 / LW9)</name>
    <dbReference type="NCBI Taxonomy" id="1225176"/>
    <lineage>
        <taxon>Bacteria</taxon>
        <taxon>Pseudomonadati</taxon>
        <taxon>Bacteroidota</taxon>
        <taxon>Cytophagia</taxon>
        <taxon>Cytophagales</taxon>
        <taxon>Cyclobacteriaceae</taxon>
        <taxon>Cecembia</taxon>
    </lineage>
</organism>
<dbReference type="Proteomes" id="UP000004478">
    <property type="component" value="Unassembled WGS sequence"/>
</dbReference>
<dbReference type="AlphaFoldDB" id="K1L5J8"/>
<dbReference type="EMBL" id="AMGM01000157">
    <property type="protein sequence ID" value="EKB47292.1"/>
    <property type="molecule type" value="Genomic_DNA"/>
</dbReference>
<name>K1L5J8_CECL9</name>
<reference evidence="1 2" key="1">
    <citation type="journal article" date="2012" name="J. Bacteriol.">
        <title>Draft Genome Sequence of Cecembia lonarensis Strain LW9T, Isolated from Lonar Lake, a Haloalkaline Lake in India.</title>
        <authorList>
            <person name="Shivaji S."/>
            <person name="Ara S."/>
            <person name="Singh A."/>
            <person name="Pinnaka A.K."/>
        </authorList>
    </citation>
    <scope>NUCLEOTIDE SEQUENCE [LARGE SCALE GENOMIC DNA]</scope>
    <source>
        <strain evidence="1 2">LW9</strain>
    </source>
</reference>
<accession>K1L5J8</accession>
<keyword evidence="2" id="KW-1185">Reference proteome</keyword>
<dbReference type="RefSeq" id="WP_009187125.1">
    <property type="nucleotide sequence ID" value="NZ_AMGM01000157.1"/>
</dbReference>
<comment type="caution">
    <text evidence="1">The sequence shown here is derived from an EMBL/GenBank/DDBJ whole genome shotgun (WGS) entry which is preliminary data.</text>
</comment>
<evidence type="ECO:0000313" key="2">
    <source>
        <dbReference type="Proteomes" id="UP000004478"/>
    </source>
</evidence>
<sequence>MEKLTINIPSDKIDMVKKVLEALGVTFQKPKSIKSKISKEKLLKVSVWTDEDLAVFK</sequence>
<proteinExistence type="predicted"/>
<gene>
    <name evidence="1" type="ORF">B879_04108</name>
</gene>